<dbReference type="Proteomes" id="UP001304243">
    <property type="component" value="Unassembled WGS sequence"/>
</dbReference>
<gene>
    <name evidence="1" type="ORF">ATC70_001973</name>
</gene>
<reference evidence="1 2" key="1">
    <citation type="submission" date="2022-11" db="EMBL/GenBank/DDBJ databases">
        <title>Mucor velutinosus strain NIH1002 WGS.</title>
        <authorList>
            <person name="Subramanian P."/>
            <person name="Mullikin J.C."/>
            <person name="Segre J.A."/>
            <person name="Zelazny A.M."/>
        </authorList>
    </citation>
    <scope>NUCLEOTIDE SEQUENCE [LARGE SCALE GENOMIC DNA]</scope>
    <source>
        <strain evidence="1 2">NIH1002</strain>
    </source>
</reference>
<protein>
    <recommendedName>
        <fullName evidence="3">Transposase Tc1-like domain-containing protein</fullName>
    </recommendedName>
</protein>
<comment type="caution">
    <text evidence="1">The sequence shown here is derived from an EMBL/GenBank/DDBJ whole genome shotgun (WGS) entry which is preliminary data.</text>
</comment>
<keyword evidence="2" id="KW-1185">Reference proteome</keyword>
<dbReference type="EMBL" id="JASEJX010000015">
    <property type="protein sequence ID" value="KAK4514380.1"/>
    <property type="molecule type" value="Genomic_DNA"/>
</dbReference>
<dbReference type="SUPFAM" id="SSF46689">
    <property type="entry name" value="Homeodomain-like"/>
    <property type="match status" value="1"/>
</dbReference>
<organism evidence="1 2">
    <name type="scientific">Mucor velutinosus</name>
    <dbReference type="NCBI Taxonomy" id="708070"/>
    <lineage>
        <taxon>Eukaryota</taxon>
        <taxon>Fungi</taxon>
        <taxon>Fungi incertae sedis</taxon>
        <taxon>Mucoromycota</taxon>
        <taxon>Mucoromycotina</taxon>
        <taxon>Mucoromycetes</taxon>
        <taxon>Mucorales</taxon>
        <taxon>Mucorineae</taxon>
        <taxon>Mucoraceae</taxon>
        <taxon>Mucor</taxon>
    </lineage>
</organism>
<sequence length="176" mass="19888">MSIHQDQVNQQAKSRLSEWQIDGIVNCHRAGIKENVICKTMNLSPSTVSTVIKRAGSKGTGLLRKRSGAPLKMDNRDQRRLARQLRSAPLLPMKNHLKLWCDADPSISMDTFRKYMKLIGSQSYKTVHKPALTPEHKLKRLSWCLDKVGWGQNSGERLFGPMSPNSWFSVMMVALG</sequence>
<evidence type="ECO:0000313" key="1">
    <source>
        <dbReference type="EMBL" id="KAK4514380.1"/>
    </source>
</evidence>
<dbReference type="RefSeq" id="XP_064681046.1">
    <property type="nucleotide sequence ID" value="XM_064821360.1"/>
</dbReference>
<evidence type="ECO:0000313" key="2">
    <source>
        <dbReference type="Proteomes" id="UP001304243"/>
    </source>
</evidence>
<accession>A0AAN7DH28</accession>
<dbReference type="GeneID" id="89945675"/>
<dbReference type="AlphaFoldDB" id="A0AAN7DH28"/>
<name>A0AAN7DH28_9FUNG</name>
<evidence type="ECO:0008006" key="3">
    <source>
        <dbReference type="Google" id="ProtNLM"/>
    </source>
</evidence>
<dbReference type="InterPro" id="IPR009057">
    <property type="entry name" value="Homeodomain-like_sf"/>
</dbReference>
<proteinExistence type="predicted"/>